<dbReference type="Proteomes" id="UP001280581">
    <property type="component" value="Unassembled WGS sequence"/>
</dbReference>
<evidence type="ECO:0000256" key="1">
    <source>
        <dbReference type="SAM" id="MobiDB-lite"/>
    </source>
</evidence>
<feature type="region of interest" description="Disordered" evidence="1">
    <location>
        <begin position="1"/>
        <end position="146"/>
    </location>
</feature>
<feature type="transmembrane region" description="Helical" evidence="2">
    <location>
        <begin position="257"/>
        <end position="279"/>
    </location>
</feature>
<dbReference type="EMBL" id="WVTA01000003">
    <property type="protein sequence ID" value="KAK3215031.1"/>
    <property type="molecule type" value="Genomic_DNA"/>
</dbReference>
<proteinExistence type="predicted"/>
<evidence type="ECO:0000256" key="2">
    <source>
        <dbReference type="SAM" id="Phobius"/>
    </source>
</evidence>
<protein>
    <submittedName>
        <fullName evidence="3">Uncharacterized protein</fullName>
    </submittedName>
</protein>
<feature type="compositionally biased region" description="Pro residues" evidence="1">
    <location>
        <begin position="1"/>
        <end position="13"/>
    </location>
</feature>
<keyword evidence="2" id="KW-0472">Membrane</keyword>
<evidence type="ECO:0000313" key="3">
    <source>
        <dbReference type="EMBL" id="KAK3215031.1"/>
    </source>
</evidence>
<keyword evidence="4" id="KW-1185">Reference proteome</keyword>
<accession>A0AAN6RL52</accession>
<feature type="compositionally biased region" description="Basic and acidic residues" evidence="1">
    <location>
        <begin position="17"/>
        <end position="46"/>
    </location>
</feature>
<feature type="transmembrane region" description="Helical" evidence="2">
    <location>
        <begin position="180"/>
        <end position="207"/>
    </location>
</feature>
<comment type="caution">
    <text evidence="3">The sequence shown here is derived from an EMBL/GenBank/DDBJ whole genome shotgun (WGS) entry which is preliminary data.</text>
</comment>
<keyword evidence="2" id="KW-1133">Transmembrane helix</keyword>
<dbReference type="AlphaFoldDB" id="A0AAN6RL52"/>
<keyword evidence="2" id="KW-0812">Transmembrane</keyword>
<organism evidence="3 4">
    <name type="scientific">Pseudopithomyces chartarum</name>
    <dbReference type="NCBI Taxonomy" id="1892770"/>
    <lineage>
        <taxon>Eukaryota</taxon>
        <taxon>Fungi</taxon>
        <taxon>Dikarya</taxon>
        <taxon>Ascomycota</taxon>
        <taxon>Pezizomycotina</taxon>
        <taxon>Dothideomycetes</taxon>
        <taxon>Pleosporomycetidae</taxon>
        <taxon>Pleosporales</taxon>
        <taxon>Massarineae</taxon>
        <taxon>Didymosphaeriaceae</taxon>
        <taxon>Pseudopithomyces</taxon>
    </lineage>
</organism>
<evidence type="ECO:0000313" key="4">
    <source>
        <dbReference type="Proteomes" id="UP001280581"/>
    </source>
</evidence>
<reference evidence="3 4" key="1">
    <citation type="submission" date="2021-02" db="EMBL/GenBank/DDBJ databases">
        <title>Genome assembly of Pseudopithomyces chartarum.</title>
        <authorList>
            <person name="Jauregui R."/>
            <person name="Singh J."/>
            <person name="Voisey C."/>
        </authorList>
    </citation>
    <scope>NUCLEOTIDE SEQUENCE [LARGE SCALE GENOMIC DNA]</scope>
    <source>
        <strain evidence="3 4">AGR01</strain>
    </source>
</reference>
<sequence>MDPQHPPAPPAPAHHPVHLDHHPVDIGHEYSEKDAYDPRPRAERGSKGSSKSRAHDSVISYPRSPNLQTPSPPSPASSLSSVPRHHPRLQDPVRPAPIDPAAALPARALRDPEKADGSQRRAPSNPDVTRQTIAYDVDDDYDGKGPEDKPVQLLVRSHPRGPCLTSHVLRIEHHTDTLQLYLSLPCALLSFLIMLWTMVALLISLFLQPFRLFSSRSPAPSQLTTFLAPPLNLQLHLVYSFSASTEYSAPMLVVVHLFSPFVAVGVAIAAWTAAFFWFFSAILGDPAGQDGHNDGKESILSVRNWWDRWLSRALR</sequence>
<feature type="compositionally biased region" description="Basic and acidic residues" evidence="1">
    <location>
        <begin position="108"/>
        <end position="119"/>
    </location>
</feature>
<name>A0AAN6RL52_9PLEO</name>
<gene>
    <name evidence="3" type="ORF">GRF29_19g1987532</name>
</gene>